<dbReference type="PANTHER" id="PTHR22948">
    <property type="entry name" value="TUDOR DOMAIN CONTAINING PROTEIN"/>
    <property type="match status" value="1"/>
</dbReference>
<dbReference type="InterPro" id="IPR050621">
    <property type="entry name" value="Tudor_domain_containing"/>
</dbReference>
<dbReference type="Gene3D" id="2.40.50.90">
    <property type="match status" value="1"/>
</dbReference>
<protein>
    <recommendedName>
        <fullName evidence="1">Tudor domain-containing protein</fullName>
    </recommendedName>
</protein>
<evidence type="ECO:0000313" key="2">
    <source>
        <dbReference type="EMBL" id="KAK7069995.1"/>
    </source>
</evidence>
<evidence type="ECO:0000313" key="3">
    <source>
        <dbReference type="Proteomes" id="UP001381693"/>
    </source>
</evidence>
<sequence>MDLVPKQPTPKQLHRKDPWMELLHQYIMPIVLPTCGTVLEGIVTKVYSLSHFYVYFYQGLQDIRERQSEMVLTDPLSPLTEAMFDYYENTSMTCGNNSALDSKLQVVREICKQSVQYCRVLVLDTKEEKEKHFVKLFFVDHGEQMWYAREHLRPIHPKFLDLPPQAIPCRLHGLEKPVTSWSRQLTDNFNKMTEEIPLAVQVMEVDSAKCVLSVILYNTNEENDININEEMKISILSNPPFPVGTESTCLDCGVGTTHPF</sequence>
<dbReference type="Proteomes" id="UP001381693">
    <property type="component" value="Unassembled WGS sequence"/>
</dbReference>
<dbReference type="GO" id="GO:0005737">
    <property type="term" value="C:cytoplasm"/>
    <property type="evidence" value="ECO:0007669"/>
    <property type="project" value="UniProtKB-ARBA"/>
</dbReference>
<dbReference type="InterPro" id="IPR002999">
    <property type="entry name" value="Tudor"/>
</dbReference>
<dbReference type="InterPro" id="IPR035437">
    <property type="entry name" value="SNase_OB-fold_sf"/>
</dbReference>
<gene>
    <name evidence="2" type="ORF">SK128_019000</name>
</gene>
<name>A0AAN8X0X8_HALRR</name>
<proteinExistence type="predicted"/>
<dbReference type="Gene3D" id="2.30.30.140">
    <property type="match status" value="1"/>
</dbReference>
<dbReference type="PANTHER" id="PTHR22948:SF76">
    <property type="entry name" value="FI20010P1-RELATED"/>
    <property type="match status" value="1"/>
</dbReference>
<dbReference type="SUPFAM" id="SSF63748">
    <property type="entry name" value="Tudor/PWWP/MBT"/>
    <property type="match status" value="1"/>
</dbReference>
<reference evidence="2 3" key="1">
    <citation type="submission" date="2023-11" db="EMBL/GenBank/DDBJ databases">
        <title>Halocaridina rubra genome assembly.</title>
        <authorList>
            <person name="Smith C."/>
        </authorList>
    </citation>
    <scope>NUCLEOTIDE SEQUENCE [LARGE SCALE GENOMIC DNA]</scope>
    <source>
        <strain evidence="2">EP-1</strain>
        <tissue evidence="2">Whole</tissue>
    </source>
</reference>
<comment type="caution">
    <text evidence="2">The sequence shown here is derived from an EMBL/GenBank/DDBJ whole genome shotgun (WGS) entry which is preliminary data.</text>
</comment>
<evidence type="ECO:0000259" key="1">
    <source>
        <dbReference type="Pfam" id="PF00567"/>
    </source>
</evidence>
<dbReference type="AlphaFoldDB" id="A0AAN8X0X8"/>
<dbReference type="Pfam" id="PF00567">
    <property type="entry name" value="TUDOR"/>
    <property type="match status" value="1"/>
</dbReference>
<feature type="domain" description="Tudor" evidence="1">
    <location>
        <begin position="40"/>
        <end position="173"/>
    </location>
</feature>
<dbReference type="EMBL" id="JAXCGZ010015617">
    <property type="protein sequence ID" value="KAK7069995.1"/>
    <property type="molecule type" value="Genomic_DNA"/>
</dbReference>
<organism evidence="2 3">
    <name type="scientific">Halocaridina rubra</name>
    <name type="common">Hawaiian red shrimp</name>
    <dbReference type="NCBI Taxonomy" id="373956"/>
    <lineage>
        <taxon>Eukaryota</taxon>
        <taxon>Metazoa</taxon>
        <taxon>Ecdysozoa</taxon>
        <taxon>Arthropoda</taxon>
        <taxon>Crustacea</taxon>
        <taxon>Multicrustacea</taxon>
        <taxon>Malacostraca</taxon>
        <taxon>Eumalacostraca</taxon>
        <taxon>Eucarida</taxon>
        <taxon>Decapoda</taxon>
        <taxon>Pleocyemata</taxon>
        <taxon>Caridea</taxon>
        <taxon>Atyoidea</taxon>
        <taxon>Atyidae</taxon>
        <taxon>Halocaridina</taxon>
    </lineage>
</organism>
<keyword evidence="3" id="KW-1185">Reference proteome</keyword>
<accession>A0AAN8X0X8</accession>